<dbReference type="Gene3D" id="2.130.10.10">
    <property type="entry name" value="YVTN repeat-like/Quinoprotein amine dehydrogenase"/>
    <property type="match status" value="3"/>
</dbReference>
<feature type="repeat" description="WD" evidence="3">
    <location>
        <begin position="250"/>
        <end position="291"/>
    </location>
</feature>
<dbReference type="Pfam" id="PF00400">
    <property type="entry name" value="WD40"/>
    <property type="match status" value="7"/>
</dbReference>
<keyword evidence="1 3" id="KW-0853">WD repeat</keyword>
<accession>A0A9W3AVK6</accession>
<dbReference type="Proteomes" id="UP001165740">
    <property type="component" value="Chromosome 7"/>
</dbReference>
<sequence>MSVNNKLQVNLEENLALEKWDNNDLAKVRIRLLRGHLDSVNSCQFVEDADIVFSASSDCSVKLWNFKTGESIKSFNELHNNTITQAHCKPDGSRFLSCGLDKKLKYVDVETGKCILDKNHTDFLTCCRISHNGKLISVGSDLNKSLTIYDVESGDAVYELKDYHKSTITSVKFSPSDDKVITTSRDYTAKFFDLVTSTNTISLEGHINVVADCDITNDERNCATASWDKTIGVWDVSTGMYRSKGPTVLKGSHDGSVSCCQFSNDGLLLVTGSYDNSIVVWDLVNNTQKLKLQGHTDWINAVNFSQDQKWLLSCSKDKTIRLWNLEESDKIPMVLESKKAVRVVKCTTCSKPFSLSQLEAFQDVTVCVFCRLNSPEKSWLIFNEADE</sequence>
<feature type="repeat" description="WD" evidence="3">
    <location>
        <begin position="33"/>
        <end position="74"/>
    </location>
</feature>
<keyword evidence="2" id="KW-0677">Repeat</keyword>
<evidence type="ECO:0000313" key="6">
    <source>
        <dbReference type="RefSeq" id="XP_055891179.1"/>
    </source>
</evidence>
<dbReference type="SUPFAM" id="SSF50998">
    <property type="entry name" value="Quinoprotein alcohol dehydrogenase-like"/>
    <property type="match status" value="1"/>
</dbReference>
<dbReference type="AlphaFoldDB" id="A0A9W3AVK6"/>
<evidence type="ECO:0000256" key="3">
    <source>
        <dbReference type="PROSITE-ProRule" id="PRU00221"/>
    </source>
</evidence>
<dbReference type="InterPro" id="IPR011047">
    <property type="entry name" value="Quinoprotein_ADH-like_sf"/>
</dbReference>
<name>A0A9W3AVK6_BIOGL</name>
<proteinExistence type="predicted"/>
<dbReference type="SMART" id="SM00320">
    <property type="entry name" value="WD40"/>
    <property type="match status" value="7"/>
</dbReference>
<evidence type="ECO:0000313" key="4">
    <source>
        <dbReference type="Proteomes" id="UP001165740"/>
    </source>
</evidence>
<dbReference type="RefSeq" id="XP_055891178.1">
    <property type="nucleotide sequence ID" value="XM_056035203.1"/>
</dbReference>
<dbReference type="GeneID" id="106075315"/>
<protein>
    <submittedName>
        <fullName evidence="5 6">WD repeat-containing protein 88-like</fullName>
    </submittedName>
</protein>
<dbReference type="InterPro" id="IPR019775">
    <property type="entry name" value="WD40_repeat_CS"/>
</dbReference>
<dbReference type="CDD" id="cd00200">
    <property type="entry name" value="WD40"/>
    <property type="match status" value="1"/>
</dbReference>
<feature type="repeat" description="WD" evidence="3">
    <location>
        <begin position="161"/>
        <end position="202"/>
    </location>
</feature>
<dbReference type="PROSITE" id="PS00678">
    <property type="entry name" value="WD_REPEATS_1"/>
    <property type="match status" value="4"/>
</dbReference>
<evidence type="ECO:0000256" key="1">
    <source>
        <dbReference type="ARBA" id="ARBA00022574"/>
    </source>
</evidence>
<evidence type="ECO:0000256" key="2">
    <source>
        <dbReference type="ARBA" id="ARBA00022737"/>
    </source>
</evidence>
<dbReference type="PANTHER" id="PTHR45048">
    <property type="match status" value="1"/>
</dbReference>
<evidence type="ECO:0000313" key="5">
    <source>
        <dbReference type="RefSeq" id="XP_055891178.1"/>
    </source>
</evidence>
<dbReference type="PROSITE" id="PS50294">
    <property type="entry name" value="WD_REPEATS_REGION"/>
    <property type="match status" value="4"/>
</dbReference>
<organism evidence="4 6">
    <name type="scientific">Biomphalaria glabrata</name>
    <name type="common">Bloodfluke planorb</name>
    <name type="synonym">Freshwater snail</name>
    <dbReference type="NCBI Taxonomy" id="6526"/>
    <lineage>
        <taxon>Eukaryota</taxon>
        <taxon>Metazoa</taxon>
        <taxon>Spiralia</taxon>
        <taxon>Lophotrochozoa</taxon>
        <taxon>Mollusca</taxon>
        <taxon>Gastropoda</taxon>
        <taxon>Heterobranchia</taxon>
        <taxon>Euthyneura</taxon>
        <taxon>Panpulmonata</taxon>
        <taxon>Hygrophila</taxon>
        <taxon>Lymnaeoidea</taxon>
        <taxon>Planorbidae</taxon>
        <taxon>Biomphalaria</taxon>
    </lineage>
</organism>
<dbReference type="OMA" id="WDAMDGS"/>
<feature type="repeat" description="WD" evidence="3">
    <location>
        <begin position="203"/>
        <end position="244"/>
    </location>
</feature>
<dbReference type="InterPro" id="IPR001680">
    <property type="entry name" value="WD40_rpt"/>
</dbReference>
<dbReference type="InterPro" id="IPR015943">
    <property type="entry name" value="WD40/YVTN_repeat-like_dom_sf"/>
</dbReference>
<feature type="repeat" description="WD" evidence="3">
    <location>
        <begin position="292"/>
        <end position="333"/>
    </location>
</feature>
<dbReference type="InterPro" id="IPR020472">
    <property type="entry name" value="WD40_PAC1"/>
</dbReference>
<keyword evidence="4" id="KW-1185">Reference proteome</keyword>
<dbReference type="OrthoDB" id="538223at2759"/>
<dbReference type="PRINTS" id="PR00320">
    <property type="entry name" value="GPROTEINBRPT"/>
</dbReference>
<dbReference type="PROSITE" id="PS50082">
    <property type="entry name" value="WD_REPEATS_2"/>
    <property type="match status" value="5"/>
</dbReference>
<reference evidence="5 6" key="1">
    <citation type="submission" date="2025-04" db="UniProtKB">
        <authorList>
            <consortium name="RefSeq"/>
        </authorList>
    </citation>
    <scope>IDENTIFICATION</scope>
</reference>
<dbReference type="PANTHER" id="PTHR45048:SF1">
    <property type="entry name" value="WD REPEAT-CONTAINING PROTEIN 88"/>
    <property type="match status" value="1"/>
</dbReference>
<dbReference type="RefSeq" id="XP_055891179.1">
    <property type="nucleotide sequence ID" value="XM_056035204.1"/>
</dbReference>
<gene>
    <name evidence="5 6" type="primary">LOC106075315</name>
</gene>